<dbReference type="InterPro" id="IPR036412">
    <property type="entry name" value="HAD-like_sf"/>
</dbReference>
<dbReference type="OrthoDB" id="9806027at2"/>
<gene>
    <name evidence="1" type="ORF">SAMN05216225_100857</name>
</gene>
<dbReference type="NCBIfam" id="TIGR01484">
    <property type="entry name" value="HAD-SF-IIB"/>
    <property type="match status" value="2"/>
</dbReference>
<reference evidence="1 2" key="1">
    <citation type="submission" date="2016-11" db="EMBL/GenBank/DDBJ databases">
        <authorList>
            <person name="Jaros S."/>
            <person name="Januszkiewicz K."/>
            <person name="Wedrychowicz H."/>
        </authorList>
    </citation>
    <scope>NUCLEOTIDE SEQUENCE [LARGE SCALE GENOMIC DNA]</scope>
    <source>
        <strain evidence="1 2">IBRC-M 10683</strain>
    </source>
</reference>
<dbReference type="CDD" id="cd07516">
    <property type="entry name" value="HAD_Pase"/>
    <property type="match status" value="1"/>
</dbReference>
<accession>A0A1M5FEW3</accession>
<dbReference type="STRING" id="930117.SAMN05216225_100857"/>
<dbReference type="InterPro" id="IPR023214">
    <property type="entry name" value="HAD_sf"/>
</dbReference>
<evidence type="ECO:0000313" key="1">
    <source>
        <dbReference type="EMBL" id="SHF89979.1"/>
    </source>
</evidence>
<dbReference type="PROSITE" id="PS01228">
    <property type="entry name" value="COF_1"/>
    <property type="match status" value="1"/>
</dbReference>
<dbReference type="RefSeq" id="WP_072888959.1">
    <property type="nucleotide sequence ID" value="NZ_FQVW01000008.1"/>
</dbReference>
<evidence type="ECO:0008006" key="3">
    <source>
        <dbReference type="Google" id="ProtNLM"/>
    </source>
</evidence>
<dbReference type="Proteomes" id="UP000183988">
    <property type="component" value="Unassembled WGS sequence"/>
</dbReference>
<dbReference type="SUPFAM" id="SSF56784">
    <property type="entry name" value="HAD-like"/>
    <property type="match status" value="1"/>
</dbReference>
<dbReference type="Gene3D" id="3.30.1240.10">
    <property type="match status" value="1"/>
</dbReference>
<dbReference type="PANTHER" id="PTHR10000:SF55">
    <property type="entry name" value="5-AMINO-6-(5-PHOSPHO-D-RIBITYLAMINO)URACIL PHOSPHATASE YCSE"/>
    <property type="match status" value="1"/>
</dbReference>
<sequence length="243" mass="27247">MADIKLIALDMDGTLLNRDHEVTDYTKEVIGKALNQGVQVVLSTGRWLESCYPYAESLQLQSFLVTCNGGEIWTMNKELVEQHLLKTEDIEKMWHLAIEMGVSPWMISTTELFHNNRPDDFYTHEWLKFGCNSNDMGKLDDFNKELSYMEGLELTNSLPTNVEVNPEGVSKSRALRRVCKELGITMENVLACGDSLNDIKMIQDAGVGVAMGNAQEAIKKVANHVTDTNNNDGVAKAIEKYVL</sequence>
<dbReference type="SFLD" id="SFLDS00003">
    <property type="entry name" value="Haloacid_Dehalogenase"/>
    <property type="match status" value="1"/>
</dbReference>
<proteinExistence type="predicted"/>
<keyword evidence="2" id="KW-1185">Reference proteome</keyword>
<dbReference type="Gene3D" id="3.40.50.1000">
    <property type="entry name" value="HAD superfamily/HAD-like"/>
    <property type="match status" value="1"/>
</dbReference>
<protein>
    <recommendedName>
        <fullName evidence="3">Phosphoglycolate phosphatase</fullName>
    </recommendedName>
</protein>
<dbReference type="PROSITE" id="PS01229">
    <property type="entry name" value="COF_2"/>
    <property type="match status" value="1"/>
</dbReference>
<dbReference type="PANTHER" id="PTHR10000">
    <property type="entry name" value="PHOSPHOSERINE PHOSPHATASE"/>
    <property type="match status" value="1"/>
</dbReference>
<dbReference type="AlphaFoldDB" id="A0A1M5FEW3"/>
<name>A0A1M5FEW3_9BACI</name>
<dbReference type="GO" id="GO:0016791">
    <property type="term" value="F:phosphatase activity"/>
    <property type="evidence" value="ECO:0007669"/>
    <property type="project" value="TreeGrafter"/>
</dbReference>
<dbReference type="EMBL" id="FQVW01000008">
    <property type="protein sequence ID" value="SHF89979.1"/>
    <property type="molecule type" value="Genomic_DNA"/>
</dbReference>
<dbReference type="GO" id="GO:0000287">
    <property type="term" value="F:magnesium ion binding"/>
    <property type="evidence" value="ECO:0007669"/>
    <property type="project" value="TreeGrafter"/>
</dbReference>
<dbReference type="InterPro" id="IPR006379">
    <property type="entry name" value="HAD-SF_hydro_IIB"/>
</dbReference>
<evidence type="ECO:0000313" key="2">
    <source>
        <dbReference type="Proteomes" id="UP000183988"/>
    </source>
</evidence>
<organism evidence="1 2">
    <name type="scientific">Ornithinibacillus halophilus</name>
    <dbReference type="NCBI Taxonomy" id="930117"/>
    <lineage>
        <taxon>Bacteria</taxon>
        <taxon>Bacillati</taxon>
        <taxon>Bacillota</taxon>
        <taxon>Bacilli</taxon>
        <taxon>Bacillales</taxon>
        <taxon>Bacillaceae</taxon>
        <taxon>Ornithinibacillus</taxon>
    </lineage>
</organism>
<dbReference type="SFLD" id="SFLDG01140">
    <property type="entry name" value="C2.B:_Phosphomannomutase_and_P"/>
    <property type="match status" value="1"/>
</dbReference>
<dbReference type="Pfam" id="PF08282">
    <property type="entry name" value="Hydrolase_3"/>
    <property type="match status" value="1"/>
</dbReference>
<dbReference type="GO" id="GO:0005829">
    <property type="term" value="C:cytosol"/>
    <property type="evidence" value="ECO:0007669"/>
    <property type="project" value="TreeGrafter"/>
</dbReference>